<keyword evidence="1 3" id="KW-0547">Nucleotide-binding</keyword>
<dbReference type="SUPFAM" id="SSF56112">
    <property type="entry name" value="Protein kinase-like (PK-like)"/>
    <property type="match status" value="1"/>
</dbReference>
<evidence type="ECO:0000313" key="6">
    <source>
        <dbReference type="EMBL" id="KAA6378936.1"/>
    </source>
</evidence>
<dbReference type="PANTHER" id="PTHR24348:SF68">
    <property type="entry name" value="SERINE_THREONINE-PROTEIN KINASE ATG1C"/>
    <property type="match status" value="1"/>
</dbReference>
<evidence type="ECO:0000259" key="5">
    <source>
        <dbReference type="PROSITE" id="PS50011"/>
    </source>
</evidence>
<dbReference type="InterPro" id="IPR045269">
    <property type="entry name" value="Atg1-like"/>
</dbReference>
<dbReference type="InterPro" id="IPR000719">
    <property type="entry name" value="Prot_kinase_dom"/>
</dbReference>
<dbReference type="Pfam" id="PF00069">
    <property type="entry name" value="Pkinase"/>
    <property type="match status" value="1"/>
</dbReference>
<dbReference type="InterPro" id="IPR017441">
    <property type="entry name" value="Protein_kinase_ATP_BS"/>
</dbReference>
<evidence type="ECO:0000256" key="1">
    <source>
        <dbReference type="ARBA" id="ARBA00022741"/>
    </source>
</evidence>
<dbReference type="AlphaFoldDB" id="A0A5J4V8U2"/>
<dbReference type="SUPFAM" id="SSF53300">
    <property type="entry name" value="vWA-like"/>
    <property type="match status" value="1"/>
</dbReference>
<evidence type="ECO:0000256" key="3">
    <source>
        <dbReference type="PROSITE-ProRule" id="PRU10141"/>
    </source>
</evidence>
<keyword evidence="6" id="KW-0808">Transferase</keyword>
<dbReference type="PROSITE" id="PS50011">
    <property type="entry name" value="PROTEIN_KINASE_DOM"/>
    <property type="match status" value="1"/>
</dbReference>
<dbReference type="InterPro" id="IPR011009">
    <property type="entry name" value="Kinase-like_dom_sf"/>
</dbReference>
<organism evidence="6 7">
    <name type="scientific">Streblomastix strix</name>
    <dbReference type="NCBI Taxonomy" id="222440"/>
    <lineage>
        <taxon>Eukaryota</taxon>
        <taxon>Metamonada</taxon>
        <taxon>Preaxostyla</taxon>
        <taxon>Oxymonadida</taxon>
        <taxon>Streblomastigidae</taxon>
        <taxon>Streblomastix</taxon>
    </lineage>
</organism>
<dbReference type="GO" id="GO:0005524">
    <property type="term" value="F:ATP binding"/>
    <property type="evidence" value="ECO:0007669"/>
    <property type="project" value="UniProtKB-UniRule"/>
</dbReference>
<dbReference type="SMART" id="SM00220">
    <property type="entry name" value="S_TKc"/>
    <property type="match status" value="1"/>
</dbReference>
<feature type="region of interest" description="Disordered" evidence="4">
    <location>
        <begin position="589"/>
        <end position="632"/>
    </location>
</feature>
<name>A0A5J4V8U2_9EUKA</name>
<dbReference type="GO" id="GO:0004674">
    <property type="term" value="F:protein serine/threonine kinase activity"/>
    <property type="evidence" value="ECO:0007669"/>
    <property type="project" value="InterPro"/>
</dbReference>
<evidence type="ECO:0000256" key="2">
    <source>
        <dbReference type="ARBA" id="ARBA00022840"/>
    </source>
</evidence>
<sequence length="1060" mass="119395">GLASAQQLTSRRRGVGFGRRIIAFTDSIVSNASDVSTLRQALIDSDASQIDVLGVGLGIAPLQLQNLFPIALYAPNPADLGEAMAVALSVSGVGSCGSIIARQLFTVVDKDRLQKLEGLLCGNPRICPMLSKNIRERELSLDFFEQFGNTDLLYMKGTAQNISDNPLEEPYHDGAFEGFQILVIYLYLGANEGDKQNLFKQAIFDKQCGAVLKRKGFNYKFVCSYGDGLRELTRIENDRCKYTQLWLFSSEGYGELPEEAEDKDPNKIVPFLEAVADFWQGGCGLFLFCDNHPYNFEANYLLANHFIFSHGGRRGVSAVRLGGNYLGKKQIVVAPNEVATVGSFNPILKLDAPGPAKQRLTLRPGLIKFSEKNAISYAVDEKDQPLTTAEQLWPFTPFAWTSENVNPPRPFILFYDPKIPPESEAQYYSKTCKGAKTSPGPIVLHGGFTSAFSEFGEDQTEMGRLVVSISCWLTRFEERFYAAKSKGALLLTTSPALKKQHSTKTFNRWRPKPVIVKPRHSILVLDEMESIGSKQSKALKQDIKNVEFKTHDGAYSFVNSSPQQRIYGGIILQVNWNLNQERIIEQLGPFKKGENQQQNKEKQGNNENQEEGESNSEEQQDQKGQIQRKEEKEDKNVKVAQILQIYLKQQLLHSILALDCSESMRGEPFDRLIVTANKYIDDQTKNRGLISVFRHSGEAIIIYEQGNRQIDPREILIGGGNNFKLAMLKAIEIAGRNTPSYQCRIIFFTNGQCCNCFTVEADQFDQLGITIDVVGFNGADQNILKLLIRGGGHVFIDEEFNNEFKFFCEQQQQFCSPSLSHLAELISQNFNRTWKKSDFTQLQRLGQGGFGVVHLVQEITTHNFMARKKLNYETKQEKDSVDAEVNILLQVRQIITQQSSSSSQYPFLHIVEPLGFFVEDDSAYILLEYCEGGDLKQFITNLKSTNKTINEEDAWKFIAQIAFSLNQLHSNKIIHGDLKPGNVLLTNDNQIKLADFGLAQRLRESRDFITAVGGTLQYFPPEMMQGKVIETNYMSRNPPPYDNVVYISEQKLQKRKAVDK</sequence>
<dbReference type="Proteomes" id="UP000324800">
    <property type="component" value="Unassembled WGS sequence"/>
</dbReference>
<keyword evidence="6" id="KW-0418">Kinase</keyword>
<keyword evidence="2 3" id="KW-0067">ATP-binding</keyword>
<dbReference type="EMBL" id="SNRW01008821">
    <property type="protein sequence ID" value="KAA6378936.1"/>
    <property type="molecule type" value="Genomic_DNA"/>
</dbReference>
<protein>
    <submittedName>
        <fullName evidence="6">Putative NEK protein kinase</fullName>
    </submittedName>
</protein>
<evidence type="ECO:0000256" key="4">
    <source>
        <dbReference type="SAM" id="MobiDB-lite"/>
    </source>
</evidence>
<dbReference type="Gene3D" id="3.40.50.410">
    <property type="entry name" value="von Willebrand factor, type A domain"/>
    <property type="match status" value="1"/>
</dbReference>
<accession>A0A5J4V8U2</accession>
<dbReference type="GO" id="GO:0010506">
    <property type="term" value="P:regulation of autophagy"/>
    <property type="evidence" value="ECO:0007669"/>
    <property type="project" value="InterPro"/>
</dbReference>
<reference evidence="6 7" key="1">
    <citation type="submission" date="2019-03" db="EMBL/GenBank/DDBJ databases">
        <title>Single cell metagenomics reveals metabolic interactions within the superorganism composed of flagellate Streblomastix strix and complex community of Bacteroidetes bacteria on its surface.</title>
        <authorList>
            <person name="Treitli S.C."/>
            <person name="Kolisko M."/>
            <person name="Husnik F."/>
            <person name="Keeling P."/>
            <person name="Hampl V."/>
        </authorList>
    </citation>
    <scope>NUCLEOTIDE SEQUENCE [LARGE SCALE GENOMIC DNA]</scope>
    <source>
        <strain evidence="6">ST1C</strain>
    </source>
</reference>
<dbReference type="CDD" id="cd00198">
    <property type="entry name" value="vWFA"/>
    <property type="match status" value="1"/>
</dbReference>
<dbReference type="PANTHER" id="PTHR24348">
    <property type="entry name" value="SERINE/THREONINE-PROTEIN KINASE UNC-51-RELATED"/>
    <property type="match status" value="1"/>
</dbReference>
<dbReference type="PROSITE" id="PS00108">
    <property type="entry name" value="PROTEIN_KINASE_ST"/>
    <property type="match status" value="1"/>
</dbReference>
<feature type="domain" description="Protein kinase" evidence="5">
    <location>
        <begin position="839"/>
        <end position="1060"/>
    </location>
</feature>
<gene>
    <name evidence="6" type="ORF">EZS28_025537</name>
</gene>
<evidence type="ECO:0000313" key="7">
    <source>
        <dbReference type="Proteomes" id="UP000324800"/>
    </source>
</evidence>
<proteinExistence type="predicted"/>
<dbReference type="InterPro" id="IPR008271">
    <property type="entry name" value="Ser/Thr_kinase_AS"/>
</dbReference>
<dbReference type="PROSITE" id="PS00107">
    <property type="entry name" value="PROTEIN_KINASE_ATP"/>
    <property type="match status" value="1"/>
</dbReference>
<feature type="compositionally biased region" description="Basic and acidic residues" evidence="4">
    <location>
        <begin position="591"/>
        <end position="604"/>
    </location>
</feature>
<dbReference type="InterPro" id="IPR036465">
    <property type="entry name" value="vWFA_dom_sf"/>
</dbReference>
<feature type="binding site" evidence="3">
    <location>
        <position position="868"/>
    </location>
    <ligand>
        <name>ATP</name>
        <dbReference type="ChEBI" id="CHEBI:30616"/>
    </ligand>
</feature>
<comment type="caution">
    <text evidence="6">The sequence shown here is derived from an EMBL/GenBank/DDBJ whole genome shotgun (WGS) entry which is preliminary data.</text>
</comment>
<dbReference type="GO" id="GO:0005737">
    <property type="term" value="C:cytoplasm"/>
    <property type="evidence" value="ECO:0007669"/>
    <property type="project" value="TreeGrafter"/>
</dbReference>
<dbReference type="OrthoDB" id="2343366at2759"/>
<feature type="non-terminal residue" evidence="6">
    <location>
        <position position="1"/>
    </location>
</feature>
<feature type="compositionally biased region" description="Acidic residues" evidence="4">
    <location>
        <begin position="608"/>
        <end position="619"/>
    </location>
</feature>
<dbReference type="Gene3D" id="1.10.510.10">
    <property type="entry name" value="Transferase(Phosphotransferase) domain 1"/>
    <property type="match status" value="1"/>
</dbReference>